<dbReference type="RefSeq" id="WP_275116425.1">
    <property type="nucleotide sequence ID" value="NZ_JAOTPO010000001.1"/>
</dbReference>
<dbReference type="Proteomes" id="UP001148125">
    <property type="component" value="Unassembled WGS sequence"/>
</dbReference>
<reference evidence="2" key="1">
    <citation type="submission" date="2024-05" db="EMBL/GenBank/DDBJ databases">
        <title>Alkalihalobacillus sp. strain MEB203 novel alkaliphilic bacterium from Lonar Lake, India.</title>
        <authorList>
            <person name="Joshi A."/>
            <person name="Thite S."/>
            <person name="Mengade P."/>
        </authorList>
    </citation>
    <scope>NUCLEOTIDE SEQUENCE</scope>
    <source>
        <strain evidence="2">MEB 203</strain>
    </source>
</reference>
<dbReference type="InterPro" id="IPR051053">
    <property type="entry name" value="ECH/Chromodomain_protein"/>
</dbReference>
<dbReference type="Pfam" id="PF00378">
    <property type="entry name" value="ECH_1"/>
    <property type="match status" value="1"/>
</dbReference>
<gene>
    <name evidence="2" type="ORF">N7Z68_00145</name>
</gene>
<dbReference type="InterPro" id="IPR001753">
    <property type="entry name" value="Enoyl-CoA_hydra/iso"/>
</dbReference>
<dbReference type="InterPro" id="IPR029045">
    <property type="entry name" value="ClpP/crotonase-like_dom_sf"/>
</dbReference>
<dbReference type="Gene3D" id="3.90.226.10">
    <property type="entry name" value="2-enoyl-CoA Hydratase, Chain A, domain 1"/>
    <property type="match status" value="1"/>
</dbReference>
<dbReference type="NCBIfam" id="NF006109">
    <property type="entry name" value="PRK08260.1"/>
    <property type="match status" value="1"/>
</dbReference>
<dbReference type="CDD" id="cd06558">
    <property type="entry name" value="crotonase-like"/>
    <property type="match status" value="1"/>
</dbReference>
<protein>
    <submittedName>
        <fullName evidence="2">Crotonase/enoyl-CoA hydratase family protein</fullName>
    </submittedName>
</protein>
<accession>A0ABT5V8J6</accession>
<sequence>MFQTIKCDITDEIMTITLQRPDRMNAFNMEMLDDLLAAFDKADEDDNVRVIIVTGEGRAFCAGADLDNGDHSFTGEVEDDVEFRDSGGVLALRIYDLKKPIIAAINGPAVGIGITMTLPMDIRIASTQAKMGFVFCRRGIAPEACSGWFLPRIVGISQASEWVLTGRVFPAQEALDNRLVSKVVEPEELLPIARAIAKEIAENTSATSVALSRQLLWRMLGADHPARSHEIESKMINWSSNQADAKEGVASFFEKRPAEFTLTVSKDMPSFYPWWE</sequence>
<proteinExistence type="inferred from homology"/>
<comment type="similarity">
    <text evidence="1">Belongs to the enoyl-CoA hydratase/isomerase family.</text>
</comment>
<evidence type="ECO:0000313" key="2">
    <source>
        <dbReference type="EMBL" id="MDE5411788.1"/>
    </source>
</evidence>
<evidence type="ECO:0000256" key="1">
    <source>
        <dbReference type="ARBA" id="ARBA00005254"/>
    </source>
</evidence>
<dbReference type="PANTHER" id="PTHR43684">
    <property type="match status" value="1"/>
</dbReference>
<evidence type="ECO:0000313" key="3">
    <source>
        <dbReference type="Proteomes" id="UP001148125"/>
    </source>
</evidence>
<comment type="caution">
    <text evidence="2">The sequence shown here is derived from an EMBL/GenBank/DDBJ whole genome shotgun (WGS) entry which is preliminary data.</text>
</comment>
<organism evidence="2 3">
    <name type="scientific">Alkalihalobacterium chitinilyticum</name>
    <dbReference type="NCBI Taxonomy" id="2980103"/>
    <lineage>
        <taxon>Bacteria</taxon>
        <taxon>Bacillati</taxon>
        <taxon>Bacillota</taxon>
        <taxon>Bacilli</taxon>
        <taxon>Bacillales</taxon>
        <taxon>Bacillaceae</taxon>
        <taxon>Alkalihalobacterium</taxon>
    </lineage>
</organism>
<dbReference type="PANTHER" id="PTHR43684:SF4">
    <property type="entry name" value="ENOYL-COA HYDRATASE_ISOMERASE FAMILY PROTEIN (AFU_ORTHOLOGUE AFUA_1G01890)"/>
    <property type="match status" value="1"/>
</dbReference>
<name>A0ABT5V8J6_9BACI</name>
<dbReference type="SUPFAM" id="SSF52096">
    <property type="entry name" value="ClpP/crotonase"/>
    <property type="match status" value="1"/>
</dbReference>
<keyword evidence="3" id="KW-1185">Reference proteome</keyword>
<dbReference type="EMBL" id="JAOTPO010000001">
    <property type="protein sequence ID" value="MDE5411788.1"/>
    <property type="molecule type" value="Genomic_DNA"/>
</dbReference>